<dbReference type="OrthoDB" id="1368at2759"/>
<feature type="transmembrane region" description="Helical" evidence="9">
    <location>
        <begin position="20"/>
        <end position="42"/>
    </location>
</feature>
<evidence type="ECO:0000313" key="11">
    <source>
        <dbReference type="Proteomes" id="UP000305948"/>
    </source>
</evidence>
<keyword evidence="6" id="KW-0406">Ion transport</keyword>
<dbReference type="Proteomes" id="UP000305948">
    <property type="component" value="Unassembled WGS sequence"/>
</dbReference>
<dbReference type="AlphaFoldDB" id="A0A5C3NDS2"/>
<dbReference type="STRING" id="5364.A0A5C3NDS2"/>
<keyword evidence="2" id="KW-0813">Transport</keyword>
<keyword evidence="11" id="KW-1185">Reference proteome</keyword>
<dbReference type="GO" id="GO:0005886">
    <property type="term" value="C:plasma membrane"/>
    <property type="evidence" value="ECO:0007669"/>
    <property type="project" value="UniProtKB-SubCell"/>
</dbReference>
<feature type="compositionally biased region" description="Basic and acidic residues" evidence="8">
    <location>
        <begin position="250"/>
        <end position="259"/>
    </location>
</feature>
<comment type="subcellular location">
    <subcellularLocation>
        <location evidence="1">Cell membrane</location>
        <topology evidence="1">Multi-pass membrane protein</topology>
    </subcellularLocation>
</comment>
<dbReference type="PANTHER" id="PTHR33281:SF19">
    <property type="entry name" value="VOLTAGE-DEPENDENT ANION CHANNEL-FORMING PROTEIN YNEE"/>
    <property type="match status" value="1"/>
</dbReference>
<feature type="compositionally biased region" description="Basic and acidic residues" evidence="8">
    <location>
        <begin position="106"/>
        <end position="118"/>
    </location>
</feature>
<dbReference type="InterPro" id="IPR044669">
    <property type="entry name" value="YneE/VCCN1/2-like"/>
</dbReference>
<evidence type="ECO:0000256" key="8">
    <source>
        <dbReference type="SAM" id="MobiDB-lite"/>
    </source>
</evidence>
<evidence type="ECO:0000256" key="2">
    <source>
        <dbReference type="ARBA" id="ARBA00022448"/>
    </source>
</evidence>
<feature type="region of interest" description="Disordered" evidence="8">
    <location>
        <begin position="226"/>
        <end position="292"/>
    </location>
</feature>
<feature type="transmembrane region" description="Helical" evidence="9">
    <location>
        <begin position="48"/>
        <end position="69"/>
    </location>
</feature>
<evidence type="ECO:0000313" key="10">
    <source>
        <dbReference type="EMBL" id="TFK55017.1"/>
    </source>
</evidence>
<feature type="compositionally biased region" description="Basic and acidic residues" evidence="8">
    <location>
        <begin position="127"/>
        <end position="139"/>
    </location>
</feature>
<evidence type="ECO:0000256" key="1">
    <source>
        <dbReference type="ARBA" id="ARBA00004651"/>
    </source>
</evidence>
<organism evidence="10 11">
    <name type="scientific">Heliocybe sulcata</name>
    <dbReference type="NCBI Taxonomy" id="5364"/>
    <lineage>
        <taxon>Eukaryota</taxon>
        <taxon>Fungi</taxon>
        <taxon>Dikarya</taxon>
        <taxon>Basidiomycota</taxon>
        <taxon>Agaricomycotina</taxon>
        <taxon>Agaricomycetes</taxon>
        <taxon>Gloeophyllales</taxon>
        <taxon>Gloeophyllaceae</taxon>
        <taxon>Heliocybe</taxon>
    </lineage>
</organism>
<name>A0A5C3NDS2_9AGAM</name>
<keyword evidence="4 9" id="KW-0812">Transmembrane</keyword>
<accession>A0A5C3NDS2</accession>
<evidence type="ECO:0000256" key="4">
    <source>
        <dbReference type="ARBA" id="ARBA00022692"/>
    </source>
</evidence>
<evidence type="ECO:0000256" key="6">
    <source>
        <dbReference type="ARBA" id="ARBA00023065"/>
    </source>
</evidence>
<dbReference type="Pfam" id="PF25539">
    <property type="entry name" value="Bestrophin_2"/>
    <property type="match status" value="2"/>
</dbReference>
<proteinExistence type="predicted"/>
<dbReference type="EMBL" id="ML213505">
    <property type="protein sequence ID" value="TFK55017.1"/>
    <property type="molecule type" value="Genomic_DNA"/>
</dbReference>
<evidence type="ECO:0000256" key="5">
    <source>
        <dbReference type="ARBA" id="ARBA00022989"/>
    </source>
</evidence>
<gene>
    <name evidence="10" type="ORF">OE88DRAFT_1805421</name>
</gene>
<keyword evidence="3" id="KW-1003">Cell membrane</keyword>
<keyword evidence="5 9" id="KW-1133">Transmembrane helix</keyword>
<keyword evidence="7 9" id="KW-0472">Membrane</keyword>
<feature type="region of interest" description="Disordered" evidence="8">
    <location>
        <begin position="106"/>
        <end position="155"/>
    </location>
</feature>
<dbReference type="PANTHER" id="PTHR33281">
    <property type="entry name" value="UPF0187 PROTEIN YNEE"/>
    <property type="match status" value="1"/>
</dbReference>
<evidence type="ECO:0000256" key="9">
    <source>
        <dbReference type="SAM" id="Phobius"/>
    </source>
</evidence>
<evidence type="ECO:0000256" key="3">
    <source>
        <dbReference type="ARBA" id="ARBA00022475"/>
    </source>
</evidence>
<dbReference type="GO" id="GO:0005254">
    <property type="term" value="F:chloride channel activity"/>
    <property type="evidence" value="ECO:0007669"/>
    <property type="project" value="InterPro"/>
</dbReference>
<sequence>MPHDPLFLLRLSIKKLKATVIVDIWPQVLFFACVATMVSLVSDMTTHSLAISNQMLTVLGTVLGLVVSFRTSSAYERYQEGRKTWTNIFLASRNLAHMIWNHVPFDRDPPKDDKKDASKPAGGNDQPQDKKDGNSKDAGEDADDSDPTVASEKQKQRLEAAIEKKTMINLVQAFSVSVKHFLRGEAGIYYEDLYPLVCFLPRYATHPPEKPSEEDLLPLWRAADMQGQAPGSESRHDFPQAKKVSSDPGPHTEHEDGHQPKTRLWQRQNKRRDSFDPEKALPAVASDKPLRPARNPPKYNIFDYIKDLFDYVIASRGKGDWRTARPSSVTIESNVPLEITLFLSSYLAWLLKKGLLTPAMGTGITNNLASLQEAVVNLERIRSTPLPFAYQAHLRMTIWLYLFFLPFQIYSAFKYLTIPATAFASFLLLGFLEIGQEIENPFNYDDNDLDLDGFCLSIQRELHEITAHSAPDPNEYIFSTWNQPFAPGDRRTAEEMLNGGSNEYLHPDTGVTSVRRTMLRSWRDVDEMTRDWRAGHRL</sequence>
<evidence type="ECO:0000256" key="7">
    <source>
        <dbReference type="ARBA" id="ARBA00023136"/>
    </source>
</evidence>
<reference evidence="10 11" key="1">
    <citation type="journal article" date="2019" name="Nat. Ecol. Evol.">
        <title>Megaphylogeny resolves global patterns of mushroom evolution.</title>
        <authorList>
            <person name="Varga T."/>
            <person name="Krizsan K."/>
            <person name="Foldi C."/>
            <person name="Dima B."/>
            <person name="Sanchez-Garcia M."/>
            <person name="Sanchez-Ramirez S."/>
            <person name="Szollosi G.J."/>
            <person name="Szarkandi J.G."/>
            <person name="Papp V."/>
            <person name="Albert L."/>
            <person name="Andreopoulos W."/>
            <person name="Angelini C."/>
            <person name="Antonin V."/>
            <person name="Barry K.W."/>
            <person name="Bougher N.L."/>
            <person name="Buchanan P."/>
            <person name="Buyck B."/>
            <person name="Bense V."/>
            <person name="Catcheside P."/>
            <person name="Chovatia M."/>
            <person name="Cooper J."/>
            <person name="Damon W."/>
            <person name="Desjardin D."/>
            <person name="Finy P."/>
            <person name="Geml J."/>
            <person name="Haridas S."/>
            <person name="Hughes K."/>
            <person name="Justo A."/>
            <person name="Karasinski D."/>
            <person name="Kautmanova I."/>
            <person name="Kiss B."/>
            <person name="Kocsube S."/>
            <person name="Kotiranta H."/>
            <person name="LaButti K.M."/>
            <person name="Lechner B.E."/>
            <person name="Liimatainen K."/>
            <person name="Lipzen A."/>
            <person name="Lukacs Z."/>
            <person name="Mihaltcheva S."/>
            <person name="Morgado L.N."/>
            <person name="Niskanen T."/>
            <person name="Noordeloos M.E."/>
            <person name="Ohm R.A."/>
            <person name="Ortiz-Santana B."/>
            <person name="Ovrebo C."/>
            <person name="Racz N."/>
            <person name="Riley R."/>
            <person name="Savchenko A."/>
            <person name="Shiryaev A."/>
            <person name="Soop K."/>
            <person name="Spirin V."/>
            <person name="Szebenyi C."/>
            <person name="Tomsovsky M."/>
            <person name="Tulloss R.E."/>
            <person name="Uehling J."/>
            <person name="Grigoriev I.V."/>
            <person name="Vagvolgyi C."/>
            <person name="Papp T."/>
            <person name="Martin F.M."/>
            <person name="Miettinen O."/>
            <person name="Hibbett D.S."/>
            <person name="Nagy L.G."/>
        </authorList>
    </citation>
    <scope>NUCLEOTIDE SEQUENCE [LARGE SCALE GENOMIC DNA]</scope>
    <source>
        <strain evidence="10 11">OMC1185</strain>
    </source>
</reference>
<protein>
    <submittedName>
        <fullName evidence="10">UPF0187-domain-containing protein</fullName>
    </submittedName>
</protein>